<dbReference type="Pfam" id="PF00350">
    <property type="entry name" value="Dynamin_N"/>
    <property type="match status" value="1"/>
</dbReference>
<evidence type="ECO:0000313" key="2">
    <source>
        <dbReference type="EMBL" id="KAK6544871.1"/>
    </source>
</evidence>
<dbReference type="InterPro" id="IPR027417">
    <property type="entry name" value="P-loop_NTPase"/>
</dbReference>
<feature type="domain" description="Dynamin N-terminal" evidence="1">
    <location>
        <begin position="78"/>
        <end position="315"/>
    </location>
</feature>
<dbReference type="Proteomes" id="UP001365542">
    <property type="component" value="Unassembled WGS sequence"/>
</dbReference>
<dbReference type="AlphaFoldDB" id="A0AAV9XTD6"/>
<dbReference type="SUPFAM" id="SSF52540">
    <property type="entry name" value="P-loop containing nucleoside triphosphate hydrolases"/>
    <property type="match status" value="1"/>
</dbReference>
<dbReference type="PANTHER" id="PTHR36681">
    <property type="entry name" value="NUCLEAR GTPASE, GERMINAL CENTER-ASSOCIATED, TANDEM DUPLICATE 3"/>
    <property type="match status" value="1"/>
</dbReference>
<sequence length="823" mass="93171">MLVAPVNRWKASLSRRSYSEARQTQLDDILRNGKTILARLRTSLQLIKDAGFSDYDQETILQRISELENTRITTKSVLAFVGDSGVGKSKLLNAVLDEAGLLPSSGLCACTSFPIEISQSEEGSPKYHLHVQYISEDELKSEMKGLWYDALGQETLNEEGNIDMTISLRSHRSTGSENRQSNDAALSKMRALFPQANQLDFNTLSKKICALYEMNPTLMNGEHMLESDTKNEASVFIRSLGPAAVNFKTREPSLWPLVKVLKIELKSPVLTTGATLVDLPGLRDSNAARTAVTNRYIIQANELVVVTKLTRGITDQTTVEVSRRGYEDFIKRDSRKSQAIVFTCSDHFEATDALEDFRHDHEFVKEYSTLQDRIDTLNGKLHRSSKQPDQYRSEIESLGVALNTIFVQARDKYILQSIENTLDQKISIKPFITSAKHYLLHATESTAKNSPQVMTIPQTQIPALQQYCKEAPLEKLTALTAQFINNIKSVNVSGRNYATNAVATLGEEARQQAERDTMDNLKNFVNDIKKEFIVLETNMKNESRLFNESLFRASQSAQKQFSEFNKSLATDHRFQTVKSAYSHYGRGRVGKLKRLNDKFLEPMTIELSTSWDQFRIRVEELLASWNSQMETALEKLELIFIERVNKHFSKIPKAQAASIQVIEELISARMGYVQTNVKIACEAFTESQQSIIPLFLQSDRLGELLQPGYEKALEEKGLGALTRMADVLILFTKKNKVFETLADEILQEADKIQEQIGRLGLKLVDAIESDTQADLALWLRNSALTEGEEANLKAEFLQEVNDCDEEIDRLYEYSVRIKRHQNI</sequence>
<keyword evidence="3" id="KW-1185">Reference proteome</keyword>
<dbReference type="InterPro" id="IPR045063">
    <property type="entry name" value="Dynamin_N"/>
</dbReference>
<comment type="caution">
    <text evidence="2">The sequence shown here is derived from an EMBL/GenBank/DDBJ whole genome shotgun (WGS) entry which is preliminary data.</text>
</comment>
<dbReference type="PANTHER" id="PTHR36681:SF3">
    <property type="entry name" value="NUCLEAR GTPASE, GERMINAL CENTER-ASSOCIATED, TANDEM DUPLICATE 3"/>
    <property type="match status" value="1"/>
</dbReference>
<gene>
    <name evidence="2" type="ORF">TWF694_001551</name>
</gene>
<name>A0AAV9XTD6_9PEZI</name>
<reference evidence="2 3" key="1">
    <citation type="submission" date="2019-10" db="EMBL/GenBank/DDBJ databases">
        <authorList>
            <person name="Palmer J.M."/>
        </authorList>
    </citation>
    <scope>NUCLEOTIDE SEQUENCE [LARGE SCALE GENOMIC DNA]</scope>
    <source>
        <strain evidence="2 3">TWF694</strain>
    </source>
</reference>
<accession>A0AAV9XTD6</accession>
<dbReference type="Gene3D" id="3.40.50.300">
    <property type="entry name" value="P-loop containing nucleotide triphosphate hydrolases"/>
    <property type="match status" value="1"/>
</dbReference>
<proteinExistence type="predicted"/>
<evidence type="ECO:0000259" key="1">
    <source>
        <dbReference type="Pfam" id="PF00350"/>
    </source>
</evidence>
<dbReference type="EMBL" id="JAVHJO010000001">
    <property type="protein sequence ID" value="KAK6544871.1"/>
    <property type="molecule type" value="Genomic_DNA"/>
</dbReference>
<evidence type="ECO:0000313" key="3">
    <source>
        <dbReference type="Proteomes" id="UP001365542"/>
    </source>
</evidence>
<organism evidence="2 3">
    <name type="scientific">Orbilia ellipsospora</name>
    <dbReference type="NCBI Taxonomy" id="2528407"/>
    <lineage>
        <taxon>Eukaryota</taxon>
        <taxon>Fungi</taxon>
        <taxon>Dikarya</taxon>
        <taxon>Ascomycota</taxon>
        <taxon>Pezizomycotina</taxon>
        <taxon>Orbiliomycetes</taxon>
        <taxon>Orbiliales</taxon>
        <taxon>Orbiliaceae</taxon>
        <taxon>Orbilia</taxon>
    </lineage>
</organism>
<protein>
    <recommendedName>
        <fullName evidence="1">Dynamin N-terminal domain-containing protein</fullName>
    </recommendedName>
</protein>